<evidence type="ECO:0000256" key="1">
    <source>
        <dbReference type="ARBA" id="ARBA00038396"/>
    </source>
</evidence>
<proteinExistence type="inferred from homology"/>
<comment type="similarity">
    <text evidence="1">Belongs to the flavin-dependent halogenase family. Bacterial tryptophan halogenase subfamily.</text>
</comment>
<dbReference type="SUPFAM" id="SSF51905">
    <property type="entry name" value="FAD/NAD(P)-binding domain"/>
    <property type="match status" value="1"/>
</dbReference>
<comment type="caution">
    <text evidence="3">The sequence shown here is derived from an EMBL/GenBank/DDBJ whole genome shotgun (WGS) entry which is preliminary data.</text>
</comment>
<dbReference type="PANTHER" id="PTHR43747">
    <property type="entry name" value="FAD-BINDING PROTEIN"/>
    <property type="match status" value="1"/>
</dbReference>
<dbReference type="GO" id="GO:0071949">
    <property type="term" value="F:FAD binding"/>
    <property type="evidence" value="ECO:0007669"/>
    <property type="project" value="InterPro"/>
</dbReference>
<dbReference type="Proteomes" id="UP000053669">
    <property type="component" value="Unassembled WGS sequence"/>
</dbReference>
<dbReference type="PANTHER" id="PTHR43747:SF1">
    <property type="entry name" value="SLR1998 PROTEIN"/>
    <property type="match status" value="1"/>
</dbReference>
<reference evidence="3 4" key="1">
    <citation type="submission" date="2015-10" db="EMBL/GenBank/DDBJ databases">
        <title>Draft genome sequence of Streptomyces canus DSM 40017, type strain for the species Streptomyces canus.</title>
        <authorList>
            <person name="Ruckert C."/>
            <person name="Winkler A."/>
            <person name="Kalinowski J."/>
            <person name="Kampfer P."/>
            <person name="Glaeser S."/>
        </authorList>
    </citation>
    <scope>NUCLEOTIDE SEQUENCE [LARGE SCALE GENOMIC DNA]</scope>
    <source>
        <strain evidence="3 4">DSM 40017</strain>
    </source>
</reference>
<evidence type="ECO:0000313" key="4">
    <source>
        <dbReference type="Proteomes" id="UP000053669"/>
    </source>
</evidence>
<evidence type="ECO:0000259" key="2">
    <source>
        <dbReference type="Pfam" id="PF01494"/>
    </source>
</evidence>
<dbReference type="InterPro" id="IPR002938">
    <property type="entry name" value="FAD-bd"/>
</dbReference>
<dbReference type="InterPro" id="IPR050816">
    <property type="entry name" value="Flavin-dep_Halogenase_NPB"/>
</dbReference>
<accession>A0A117R5E3</accession>
<dbReference type="AlphaFoldDB" id="A0A117R5E3"/>
<dbReference type="STRING" id="58343.AQJ46_13685"/>
<protein>
    <submittedName>
        <fullName evidence="3">Dehydrogenase</fullName>
    </submittedName>
</protein>
<name>A0A117R5E3_9ACTN</name>
<sequence>MVDQATTDVVILGGGLAGLTLAVQLKNARPETDVVILDKRQGLAPEAAFKVGESTVPAGAHYFAQTVGMKEHLEKFHLKKNGLRFFQPAGGNHDLTRRIELGPREFPAHDNYQIDRGRFENELTRMALDAGADLRQGAAITDIELREGDQDHTVSYTQGGEQRTITARWLVDAAGRAHFVKRKLGLAREVSHTINASWFRLTGGIDLEEWGKDDPRWMARMNRPGIRKFSTNHLMGEGYWVWLIPLGSDHISVGVCADPRVHPYEGIQTFEKVQEWLRANEPQLAEVVDGRTGDVADFISLKDFAFGTERVYSPDRWMLVGEAGAFADAFYSPGSDMIGYGNSVTTDLVTRDFAGEDITERLEFYNELHLRTFEFVLSKVEDHYPAFGNPAVMVPKLCWDAMLNHVGVVLTFVKDRFLDYGFMRRVRGDLEKLFTLNDRVQQVFRDWNELEKVVTDGPAAAYVPAKAIKDSHATLVVDYTDDELAAELARDVRVAEALAVAVLHRAARKLDATLDPEVPVNPYAISLRPDDWQSDGLYTGEVLLTLAQAEEISEGSQGLFVDPLLDGAA</sequence>
<dbReference type="EMBL" id="LMWU01000015">
    <property type="protein sequence ID" value="KUN72074.1"/>
    <property type="molecule type" value="Genomic_DNA"/>
</dbReference>
<dbReference type="Pfam" id="PF01494">
    <property type="entry name" value="FAD_binding_3"/>
    <property type="match status" value="1"/>
</dbReference>
<feature type="domain" description="FAD-binding" evidence="2">
    <location>
        <begin position="7"/>
        <end position="232"/>
    </location>
</feature>
<dbReference type="Gene3D" id="3.50.50.60">
    <property type="entry name" value="FAD/NAD(P)-binding domain"/>
    <property type="match status" value="1"/>
</dbReference>
<evidence type="ECO:0000313" key="3">
    <source>
        <dbReference type="EMBL" id="KUN72074.1"/>
    </source>
</evidence>
<dbReference type="RefSeq" id="WP_059205878.1">
    <property type="nucleotide sequence ID" value="NZ_KQ948659.1"/>
</dbReference>
<organism evidence="3 4">
    <name type="scientific">Streptomyces canus</name>
    <dbReference type="NCBI Taxonomy" id="58343"/>
    <lineage>
        <taxon>Bacteria</taxon>
        <taxon>Bacillati</taxon>
        <taxon>Actinomycetota</taxon>
        <taxon>Actinomycetes</taxon>
        <taxon>Kitasatosporales</taxon>
        <taxon>Streptomycetaceae</taxon>
        <taxon>Streptomyces</taxon>
        <taxon>Streptomyces aurantiacus group</taxon>
    </lineage>
</organism>
<dbReference type="InterPro" id="IPR036188">
    <property type="entry name" value="FAD/NAD-bd_sf"/>
</dbReference>
<gene>
    <name evidence="3" type="ORF">AQJ46_13685</name>
</gene>